<organism evidence="2 3">
    <name type="scientific">Bifiguratus adelaidae</name>
    <dbReference type="NCBI Taxonomy" id="1938954"/>
    <lineage>
        <taxon>Eukaryota</taxon>
        <taxon>Fungi</taxon>
        <taxon>Fungi incertae sedis</taxon>
        <taxon>Mucoromycota</taxon>
        <taxon>Mucoromycotina</taxon>
        <taxon>Endogonomycetes</taxon>
        <taxon>Endogonales</taxon>
        <taxon>Endogonales incertae sedis</taxon>
        <taxon>Bifiguratus</taxon>
    </lineage>
</organism>
<evidence type="ECO:0000256" key="1">
    <source>
        <dbReference type="SAM" id="MobiDB-lite"/>
    </source>
</evidence>
<reference evidence="2 3" key="1">
    <citation type="journal article" date="2017" name="Mycologia">
        <title>Bifiguratus adelaidae, gen. et sp. nov., a new member of Mucoromycotina in endophytic and soil-dwelling habitats.</title>
        <authorList>
            <person name="Torres-Cruz T.J."/>
            <person name="Billingsley Tobias T.L."/>
            <person name="Almatruk M."/>
            <person name="Hesse C."/>
            <person name="Kuske C.R."/>
            <person name="Desiro A."/>
            <person name="Benucci G.M."/>
            <person name="Bonito G."/>
            <person name="Stajich J.E."/>
            <person name="Dunlap C."/>
            <person name="Arnold A.E."/>
            <person name="Porras-Alfaro A."/>
        </authorList>
    </citation>
    <scope>NUCLEOTIDE SEQUENCE [LARGE SCALE GENOMIC DNA]</scope>
    <source>
        <strain evidence="2 3">AZ0501</strain>
    </source>
</reference>
<feature type="compositionally biased region" description="Basic residues" evidence="1">
    <location>
        <begin position="300"/>
        <end position="314"/>
    </location>
</feature>
<gene>
    <name evidence="2" type="ORF">BZG36_04632</name>
</gene>
<evidence type="ECO:0000313" key="2">
    <source>
        <dbReference type="EMBL" id="OZJ02159.1"/>
    </source>
</evidence>
<feature type="region of interest" description="Disordered" evidence="1">
    <location>
        <begin position="216"/>
        <end position="314"/>
    </location>
</feature>
<feature type="compositionally biased region" description="Basic and acidic residues" evidence="1">
    <location>
        <begin position="238"/>
        <end position="247"/>
    </location>
</feature>
<accession>A0A261XUX7</accession>
<dbReference type="Proteomes" id="UP000242875">
    <property type="component" value="Unassembled WGS sequence"/>
</dbReference>
<feature type="compositionally biased region" description="Low complexity" evidence="1">
    <location>
        <begin position="252"/>
        <end position="263"/>
    </location>
</feature>
<keyword evidence="3" id="KW-1185">Reference proteome</keyword>
<proteinExistence type="predicted"/>
<feature type="compositionally biased region" description="Basic and acidic residues" evidence="1">
    <location>
        <begin position="279"/>
        <end position="299"/>
    </location>
</feature>
<protein>
    <submittedName>
        <fullName evidence="2">Uncharacterized protein</fullName>
    </submittedName>
</protein>
<feature type="compositionally biased region" description="Polar residues" evidence="1">
    <location>
        <begin position="217"/>
        <end position="232"/>
    </location>
</feature>
<name>A0A261XUX7_9FUNG</name>
<dbReference type="AlphaFoldDB" id="A0A261XUX7"/>
<comment type="caution">
    <text evidence="2">The sequence shown here is derived from an EMBL/GenBank/DDBJ whole genome shotgun (WGS) entry which is preliminary data.</text>
</comment>
<dbReference type="EMBL" id="MVBO01000182">
    <property type="protein sequence ID" value="OZJ02159.1"/>
    <property type="molecule type" value="Genomic_DNA"/>
</dbReference>
<sequence length="314" mass="35201">MDRERINESSIVDWSLPPVQRATPTGQIPESSITYTDLLKDAVSALPSRQGPFQFAEPGIEATGTNEALRTPLSTVEGHRLRLYLKDSQTVMETFLNKANDLVAQLASVGEKVNEGQGRVTAEIANINEQLKAISDEILRNAVDTAVESSISKYMQSRESPLEASLTAILNEMLEVKSVQSIQTRLFEEHLAAVRSTKDEIWTRLFAEMASLRENINGMNTSEQSRTATTRQQENDEDTLKTQKRTQDTGVQTQEYESTTETSLPLKPTPNYGETTPEELPRAHSDRSSLKDIPSLHDNKKAKRDTKRRKLIEE</sequence>
<evidence type="ECO:0000313" key="3">
    <source>
        <dbReference type="Proteomes" id="UP000242875"/>
    </source>
</evidence>